<reference evidence="2 3" key="1">
    <citation type="submission" date="2017-01" db="EMBL/GenBank/DDBJ databases">
        <authorList>
            <person name="Varghese N."/>
            <person name="Submissions S."/>
        </authorList>
    </citation>
    <scope>NUCLEOTIDE SEQUENCE [LARGE SCALE GENOMIC DNA]</scope>
    <source>
        <strain evidence="2 3">ATCC 700171</strain>
    </source>
</reference>
<dbReference type="InterPro" id="IPR046668">
    <property type="entry name" value="DUF6538"/>
</dbReference>
<protein>
    <recommendedName>
        <fullName evidence="1">DUF6538 domain-containing protein</fullName>
    </recommendedName>
</protein>
<dbReference type="Proteomes" id="UP000323956">
    <property type="component" value="Unassembled WGS sequence"/>
</dbReference>
<organism evidence="2 3">
    <name type="scientific">Paracoccus thiocyanatus</name>
    <dbReference type="NCBI Taxonomy" id="34006"/>
    <lineage>
        <taxon>Bacteria</taxon>
        <taxon>Pseudomonadati</taxon>
        <taxon>Pseudomonadota</taxon>
        <taxon>Alphaproteobacteria</taxon>
        <taxon>Rhodobacterales</taxon>
        <taxon>Paracoccaceae</taxon>
        <taxon>Paracoccus</taxon>
    </lineage>
</organism>
<dbReference type="Pfam" id="PF20172">
    <property type="entry name" value="DUF6538"/>
    <property type="match status" value="1"/>
</dbReference>
<dbReference type="AlphaFoldDB" id="A0A1N6UUE2"/>
<evidence type="ECO:0000313" key="3">
    <source>
        <dbReference type="Proteomes" id="UP000323956"/>
    </source>
</evidence>
<feature type="domain" description="DUF6538" evidence="1">
    <location>
        <begin position="7"/>
        <end position="61"/>
    </location>
</feature>
<dbReference type="OrthoDB" id="7222937at2"/>
<dbReference type="EMBL" id="FTMK01000012">
    <property type="protein sequence ID" value="SIQ69151.1"/>
    <property type="molecule type" value="Genomic_DNA"/>
</dbReference>
<dbReference type="RefSeq" id="WP_149765780.1">
    <property type="nucleotide sequence ID" value="NZ_FTMK01000012.1"/>
</dbReference>
<name>A0A1N6UUE2_9RHOB</name>
<sequence length="153" mass="16652">MAGQVRHLKVKGGRFYARIAVPAHLRQIIGKTELVTPLGGERRAAMKALPAAVATLQRQIATAEASTTGNRQADPRDPITTADYGRAVWQRYMAALAEDETTRANYPTADAIEAERDKVMQRFQREGIAEVLPLATAILAARWLGADEVQADG</sequence>
<evidence type="ECO:0000259" key="1">
    <source>
        <dbReference type="Pfam" id="PF20172"/>
    </source>
</evidence>
<proteinExistence type="predicted"/>
<evidence type="ECO:0000313" key="2">
    <source>
        <dbReference type="EMBL" id="SIQ69151.1"/>
    </source>
</evidence>
<gene>
    <name evidence="2" type="ORF">SAMN05421641_11231</name>
</gene>
<accession>A0A1N6UUE2</accession>